<accession>A0ACC6SHA8</accession>
<organism evidence="1 2">
    <name type="scientific">Robertmurraya yapensis</name>
    <name type="common">ex Hitch et al 2024</name>
    <dbReference type="NCBI Taxonomy" id="3133160"/>
    <lineage>
        <taxon>Bacteria</taxon>
        <taxon>Bacillati</taxon>
        <taxon>Bacillota</taxon>
        <taxon>Bacilli</taxon>
        <taxon>Bacillales</taxon>
        <taxon>Bacillaceae</taxon>
        <taxon>Robertmurraya</taxon>
    </lineage>
</organism>
<sequence>MNSVIEECMLTNEQRNLILQGIKDGKENFQAISMLLEETATKKHMPFMLYDYVNTYVKKIIEENPHTQMKVYVKKAGFHPYIVLHDTVRNIFTLVLKLPEKKHIFLPSGYRGEFSSSNFDRLLQGGLPEEELIENTTYQYSLPVGIENQPFGIIVCYDSKSDIVFEGALKPDQEDWIYKEEITDYINLNTNHLVPLNNYNLSDIQPTLKVPKEDDIVIKLKNTSSS</sequence>
<gene>
    <name evidence="1" type="ORF">WMO40_22405</name>
</gene>
<dbReference type="EMBL" id="JBBMEW010000035">
    <property type="protein sequence ID" value="MEQ2529427.1"/>
    <property type="molecule type" value="Genomic_DNA"/>
</dbReference>
<comment type="caution">
    <text evidence="1">The sequence shown here is derived from an EMBL/GenBank/DDBJ whole genome shotgun (WGS) entry which is preliminary data.</text>
</comment>
<evidence type="ECO:0000313" key="1">
    <source>
        <dbReference type="EMBL" id="MEQ2529427.1"/>
    </source>
</evidence>
<keyword evidence="2" id="KW-1185">Reference proteome</keyword>
<dbReference type="Proteomes" id="UP001439875">
    <property type="component" value="Unassembled WGS sequence"/>
</dbReference>
<reference evidence="1" key="1">
    <citation type="submission" date="2024-03" db="EMBL/GenBank/DDBJ databases">
        <title>Human intestinal bacterial collection.</title>
        <authorList>
            <person name="Pauvert C."/>
            <person name="Hitch T.C.A."/>
            <person name="Clavel T."/>
        </authorList>
    </citation>
    <scope>NUCLEOTIDE SEQUENCE</scope>
    <source>
        <strain evidence="1">CLA-AA-H227</strain>
    </source>
</reference>
<evidence type="ECO:0000313" key="2">
    <source>
        <dbReference type="Proteomes" id="UP001439875"/>
    </source>
</evidence>
<protein>
    <submittedName>
        <fullName evidence="1">Uncharacterized protein</fullName>
    </submittedName>
</protein>
<proteinExistence type="predicted"/>
<name>A0ACC6SHA8_9BACI</name>